<dbReference type="GO" id="GO:0005850">
    <property type="term" value="C:eukaryotic translation initiation factor 2 complex"/>
    <property type="evidence" value="ECO:0007669"/>
    <property type="project" value="TreeGrafter"/>
</dbReference>
<evidence type="ECO:0000256" key="1">
    <source>
        <dbReference type="ARBA" id="ARBA00010397"/>
    </source>
</evidence>
<dbReference type="Gene3D" id="3.30.30.170">
    <property type="match status" value="1"/>
</dbReference>
<evidence type="ECO:0000256" key="2">
    <source>
        <dbReference type="ARBA" id="ARBA00022540"/>
    </source>
</evidence>
<name>A0A267FSE7_9PLAT</name>
<dbReference type="SMART" id="SM00653">
    <property type="entry name" value="eIF2B_5"/>
    <property type="match status" value="1"/>
</dbReference>
<dbReference type="InterPro" id="IPR016189">
    <property type="entry name" value="Transl_init_fac_IF2/IF5_N"/>
</dbReference>
<comment type="similarity">
    <text evidence="1">Belongs to the eIF-2-beta/eIF-5 family.</text>
</comment>
<dbReference type="Proteomes" id="UP000215902">
    <property type="component" value="Unassembled WGS sequence"/>
</dbReference>
<evidence type="ECO:0000313" key="8">
    <source>
        <dbReference type="EMBL" id="PAA76725.1"/>
    </source>
</evidence>
<evidence type="ECO:0000256" key="6">
    <source>
        <dbReference type="SAM" id="MobiDB-lite"/>
    </source>
</evidence>
<evidence type="ECO:0000256" key="3">
    <source>
        <dbReference type="ARBA" id="ARBA00022917"/>
    </source>
</evidence>
<dbReference type="PANTHER" id="PTHR23001">
    <property type="entry name" value="EUKARYOTIC TRANSLATION INITIATION FACTOR"/>
    <property type="match status" value="1"/>
</dbReference>
<evidence type="ECO:0000256" key="5">
    <source>
        <dbReference type="ARBA" id="ARBA00042452"/>
    </source>
</evidence>
<dbReference type="PANTHER" id="PTHR23001:SF3">
    <property type="entry name" value="EUKARYOTIC TRANSLATION INITIATION FACTOR 2 SUBUNIT 2"/>
    <property type="match status" value="1"/>
</dbReference>
<reference evidence="8 9" key="1">
    <citation type="submission" date="2017-06" db="EMBL/GenBank/DDBJ databases">
        <title>A platform for efficient transgenesis in Macrostomum lignano, a flatworm model organism for stem cell research.</title>
        <authorList>
            <person name="Berezikov E."/>
        </authorList>
    </citation>
    <scope>NUCLEOTIDE SEQUENCE [LARGE SCALE GENOMIC DNA]</scope>
    <source>
        <strain evidence="8">DV1</strain>
        <tissue evidence="8">Whole organism</tissue>
    </source>
</reference>
<dbReference type="GO" id="GO:0001731">
    <property type="term" value="P:formation of translation preinitiation complex"/>
    <property type="evidence" value="ECO:0007669"/>
    <property type="project" value="TreeGrafter"/>
</dbReference>
<dbReference type="SUPFAM" id="SSF100966">
    <property type="entry name" value="Translation initiation factor 2 beta, aIF2beta, N-terminal domain"/>
    <property type="match status" value="1"/>
</dbReference>
<accession>A0A267FSE7</accession>
<feature type="domain" description="Translation initiation factor IF2/IF5" evidence="7">
    <location>
        <begin position="106"/>
        <end position="215"/>
    </location>
</feature>
<feature type="region of interest" description="Disordered" evidence="6">
    <location>
        <begin position="1"/>
        <end position="81"/>
    </location>
</feature>
<dbReference type="InterPro" id="IPR016190">
    <property type="entry name" value="Transl_init_fac_IF2/IF5_Zn-bd"/>
</dbReference>
<dbReference type="GO" id="GO:0003743">
    <property type="term" value="F:translation initiation factor activity"/>
    <property type="evidence" value="ECO:0007669"/>
    <property type="project" value="UniProtKB-KW"/>
</dbReference>
<dbReference type="GO" id="GO:0003729">
    <property type="term" value="F:mRNA binding"/>
    <property type="evidence" value="ECO:0007669"/>
    <property type="project" value="TreeGrafter"/>
</dbReference>
<dbReference type="SUPFAM" id="SSF75689">
    <property type="entry name" value="Zinc-binding domain of translation initiation factor 2 beta"/>
    <property type="match status" value="1"/>
</dbReference>
<dbReference type="InterPro" id="IPR002735">
    <property type="entry name" value="Transl_init_fac_IF2/IF5_dom"/>
</dbReference>
<dbReference type="EMBL" id="NIVC01000799">
    <property type="protein sequence ID" value="PAA76725.1"/>
    <property type="molecule type" value="Genomic_DNA"/>
</dbReference>
<evidence type="ECO:0000256" key="4">
    <source>
        <dbReference type="ARBA" id="ARBA00040874"/>
    </source>
</evidence>
<dbReference type="STRING" id="282301.A0A267FSE7"/>
<proteinExistence type="inferred from homology"/>
<dbReference type="AlphaFoldDB" id="A0A267FSE7"/>
<gene>
    <name evidence="8" type="ORF">BOX15_Mlig022373g1</name>
</gene>
<organism evidence="8 9">
    <name type="scientific">Macrostomum lignano</name>
    <dbReference type="NCBI Taxonomy" id="282301"/>
    <lineage>
        <taxon>Eukaryota</taxon>
        <taxon>Metazoa</taxon>
        <taxon>Spiralia</taxon>
        <taxon>Lophotrochozoa</taxon>
        <taxon>Platyhelminthes</taxon>
        <taxon>Rhabditophora</taxon>
        <taxon>Macrostomorpha</taxon>
        <taxon>Macrostomida</taxon>
        <taxon>Macrostomidae</taxon>
        <taxon>Macrostomum</taxon>
    </lineage>
</organism>
<keyword evidence="3" id="KW-0648">Protein biosynthesis</keyword>
<dbReference type="InterPro" id="IPR045196">
    <property type="entry name" value="IF2/IF5"/>
</dbReference>
<keyword evidence="2" id="KW-0396">Initiation factor</keyword>
<protein>
    <recommendedName>
        <fullName evidence="4">Eukaryotic translation initiation factor 2 subunit 2</fullName>
    </recommendedName>
    <alternativeName>
        <fullName evidence="5">Eukaryotic translation initiation factor 2 subunit beta</fullName>
    </alternativeName>
</protein>
<dbReference type="GO" id="GO:0031369">
    <property type="term" value="F:translation initiation factor binding"/>
    <property type="evidence" value="ECO:0007669"/>
    <property type="project" value="TreeGrafter"/>
</dbReference>
<dbReference type="Pfam" id="PF01873">
    <property type="entry name" value="eIF-5_eIF-2B"/>
    <property type="match status" value="1"/>
</dbReference>
<evidence type="ECO:0000313" key="9">
    <source>
        <dbReference type="Proteomes" id="UP000215902"/>
    </source>
</evidence>
<keyword evidence="9" id="KW-1185">Reference proteome</keyword>
<dbReference type="OrthoDB" id="10255414at2759"/>
<sequence>MDEPAEPMFDPSIKKKKNRKKELAEETPAVDEELEADFNLETKKKKKPPKERLAAAAEQPEEDGGQGAASAVEGDGSEDKDYSYSELLSRAFRAMMERNPDMLSEKKKVVMKPPSLMRVGTKKTAFANFTEISKQIRRKPDHLLAYLLTELGTTGSVDGNNQLIIKGRFQTKNIESVLRSYIKEYVMCHTCRSHDTELVKETRLFFLQCSTCGSRCSVASIKSGFQAQVGRRAAQRAKAT</sequence>
<dbReference type="FunFam" id="3.30.30.170:FF:000001">
    <property type="entry name" value="Eukaryotic translation initiation factor 2 subunit"/>
    <property type="match status" value="1"/>
</dbReference>
<comment type="caution">
    <text evidence="8">The sequence shown here is derived from an EMBL/GenBank/DDBJ whole genome shotgun (WGS) entry which is preliminary data.</text>
</comment>
<feature type="compositionally biased region" description="Acidic residues" evidence="6">
    <location>
        <begin position="28"/>
        <end position="38"/>
    </location>
</feature>
<evidence type="ECO:0000259" key="7">
    <source>
        <dbReference type="SMART" id="SM00653"/>
    </source>
</evidence>